<dbReference type="InterPro" id="IPR031558">
    <property type="entry name" value="Vps36-NZF-N"/>
</dbReference>
<comment type="subcellular location">
    <subcellularLocation>
        <location evidence="7">Cytoplasm</location>
    </subcellularLocation>
    <subcellularLocation>
        <location evidence="7">Endosome</location>
    </subcellularLocation>
</comment>
<dbReference type="EMBL" id="LT598453">
    <property type="protein sequence ID" value="SCV04646.1"/>
    <property type="molecule type" value="Genomic_DNA"/>
</dbReference>
<dbReference type="AlphaFoldDB" id="A0A1G4KJU8"/>
<evidence type="ECO:0000313" key="10">
    <source>
        <dbReference type="Proteomes" id="UP000189911"/>
    </source>
</evidence>
<dbReference type="InterPro" id="IPR011993">
    <property type="entry name" value="PH-like_dom_sf"/>
</dbReference>
<keyword evidence="4" id="KW-0863">Zinc-finger</keyword>
<dbReference type="GO" id="GO:0043328">
    <property type="term" value="P:protein transport to vacuole involved in ubiquitin-dependent protein catabolic process via the multivesicular body sorting pathway"/>
    <property type="evidence" value="ECO:0007669"/>
    <property type="project" value="UniProtKB-UniRule"/>
</dbReference>
<dbReference type="OrthoDB" id="271448at2759"/>
<dbReference type="Gene3D" id="2.30.29.30">
    <property type="entry name" value="Pleckstrin-homology domain (PH domain)/Phosphotyrosine-binding domain (PTB)"/>
    <property type="match status" value="1"/>
</dbReference>
<evidence type="ECO:0000256" key="6">
    <source>
        <dbReference type="ARBA" id="ARBA00022927"/>
    </source>
</evidence>
<evidence type="ECO:0000256" key="1">
    <source>
        <dbReference type="ARBA" id="ARBA00009697"/>
    </source>
</evidence>
<comment type="function">
    <text evidence="7">Component of the ESCRT-II complex (endosomal sorting complex required for transport II), which is required for multivesicular body (MVB) formation and sorting of endosomal cargo proteins into MVBs.</text>
</comment>
<dbReference type="InterPro" id="IPR036443">
    <property type="entry name" value="Znf_RanBP2_sf"/>
</dbReference>
<evidence type="ECO:0000256" key="3">
    <source>
        <dbReference type="ARBA" id="ARBA00022723"/>
    </source>
</evidence>
<keyword evidence="10" id="KW-1185">Reference proteome</keyword>
<keyword evidence="6 7" id="KW-0653">Protein transport</keyword>
<evidence type="ECO:0000313" key="9">
    <source>
        <dbReference type="EMBL" id="SCV04646.1"/>
    </source>
</evidence>
<evidence type="ECO:0000256" key="2">
    <source>
        <dbReference type="ARBA" id="ARBA00022448"/>
    </source>
</evidence>
<dbReference type="InterPro" id="IPR001876">
    <property type="entry name" value="Znf_RanBP2"/>
</dbReference>
<comment type="subunit">
    <text evidence="7">Component of the endosomal sorting complex required for transport II (ESCRT-II).</text>
</comment>
<evidence type="ECO:0000256" key="5">
    <source>
        <dbReference type="ARBA" id="ARBA00022833"/>
    </source>
</evidence>
<keyword evidence="5" id="KW-0862">Zinc</keyword>
<dbReference type="GO" id="GO:0000814">
    <property type="term" value="C:ESCRT II complex"/>
    <property type="evidence" value="ECO:0007669"/>
    <property type="project" value="UniProtKB-UniRule"/>
</dbReference>
<dbReference type="SUPFAM" id="SSF46785">
    <property type="entry name" value="Winged helix' DNA-binding domain"/>
    <property type="match status" value="1"/>
</dbReference>
<sequence>MHLRQWNFVETTTSGQPVLRENEKDIYVEHAVGCYQGKSKILGRQKGRIYLTSQRIIYIDDERPTFNSVSLELDDISSVEYSSKFLRKSARLSIFLKDLSFDANDSPTGPMALENKTIWSCPICGSQNETLASLSSSNISSFACSNCGIVPDYNMIESSVAPPSSINTTPIEDHQSSNTEELECAACTYLNHPSLRNCEICGTRLPIENAEDGAPRLTDKRVKIELETKDGLTEGEPVFVQLSFRMSDGMLLSQTISKLLESQQREKTQKVYNKGVTLVNGRNVQPKRLEIFDLETKLNRIGIASLEKSQENQLINNDIILGNALSDLNNLMALASDIEKLYNTKQRTESQKKAPLLIVDREKFLTKDLFINEISRELHSFIMTEFQEQKKAEGVILVSLVDIYALYNKAMRIGSGLISPQELREACKKFDELGLSELQLTRINGRVLCISSGDSFGFIKKKILDIVNTTPGADLLELSQQLNDNNANSWTVGIIMEALNNCVNEGQLLVDEQITGVHYYVNFDWRI</sequence>
<comment type="similarity">
    <text evidence="1 7">Belongs to the VPS36 family.</text>
</comment>
<dbReference type="InterPro" id="IPR036390">
    <property type="entry name" value="WH_DNA-bd_sf"/>
</dbReference>
<dbReference type="Pfam" id="PF04157">
    <property type="entry name" value="EAP30"/>
    <property type="match status" value="1"/>
</dbReference>
<accession>A0A1G4KJU8</accession>
<evidence type="ECO:0000256" key="7">
    <source>
        <dbReference type="RuleBase" id="RU367095"/>
    </source>
</evidence>
<dbReference type="InterPro" id="IPR037855">
    <property type="entry name" value="Vps36"/>
</dbReference>
<dbReference type="Pfam" id="PF11605">
    <property type="entry name" value="Vps36_ESCRT-II"/>
    <property type="match status" value="1"/>
</dbReference>
<dbReference type="Proteomes" id="UP000189911">
    <property type="component" value="Chromosome G"/>
</dbReference>
<dbReference type="PANTHER" id="PTHR13128">
    <property type="entry name" value="VACUOLAR PROTEIN-SORTING-ASSOCIATED PROTEIN 36"/>
    <property type="match status" value="1"/>
</dbReference>
<evidence type="ECO:0000259" key="8">
    <source>
        <dbReference type="PROSITE" id="PS51495"/>
    </source>
</evidence>
<dbReference type="InterPro" id="IPR021648">
    <property type="entry name" value="GLUE_dom"/>
</dbReference>
<dbReference type="Gene3D" id="2.30.30.380">
    <property type="entry name" value="Zn-finger domain of Sec23/24"/>
    <property type="match status" value="2"/>
</dbReference>
<feature type="domain" description="GLUE N-terminal" evidence="8">
    <location>
        <begin position="9"/>
        <end position="272"/>
    </location>
</feature>
<dbReference type="SUPFAM" id="SSF90209">
    <property type="entry name" value="Ran binding protein zinc finger-like"/>
    <property type="match status" value="2"/>
</dbReference>
<dbReference type="PANTHER" id="PTHR13128:SF12">
    <property type="entry name" value="VACUOLAR PROTEIN-SORTING-ASSOCIATED PROTEIN 36"/>
    <property type="match status" value="1"/>
</dbReference>
<reference evidence="10" key="1">
    <citation type="submission" date="2016-03" db="EMBL/GenBank/DDBJ databases">
        <authorList>
            <person name="Devillers Hugo."/>
        </authorList>
    </citation>
    <scope>NUCLEOTIDE SEQUENCE [LARGE SCALE GENOMIC DNA]</scope>
</reference>
<dbReference type="GO" id="GO:0031902">
    <property type="term" value="C:late endosome membrane"/>
    <property type="evidence" value="ECO:0007669"/>
    <property type="project" value="UniProtKB-UniRule"/>
</dbReference>
<keyword evidence="2 7" id="KW-0813">Transport</keyword>
<dbReference type="GO" id="GO:0043130">
    <property type="term" value="F:ubiquitin binding"/>
    <property type="evidence" value="ECO:0007669"/>
    <property type="project" value="UniProtKB-UniRule"/>
</dbReference>
<dbReference type="SUPFAM" id="SSF50729">
    <property type="entry name" value="PH domain-like"/>
    <property type="match status" value="1"/>
</dbReference>
<protein>
    <recommendedName>
        <fullName evidence="7">Vacuolar protein-sorting-associated protein 36</fullName>
    </recommendedName>
    <alternativeName>
        <fullName evidence="7">ESCRT-II complex subunit VPS36</fullName>
    </alternativeName>
</protein>
<name>A0A1G4KJU8_9SACH</name>
<dbReference type="GO" id="GO:0008270">
    <property type="term" value="F:zinc ion binding"/>
    <property type="evidence" value="ECO:0007669"/>
    <property type="project" value="UniProtKB-KW"/>
</dbReference>
<keyword evidence="7" id="KW-0963">Cytoplasm</keyword>
<dbReference type="Gene3D" id="1.10.10.10">
    <property type="entry name" value="Winged helix-like DNA-binding domain superfamily/Winged helix DNA-binding domain"/>
    <property type="match status" value="2"/>
</dbReference>
<keyword evidence="7" id="KW-0967">Endosome</keyword>
<evidence type="ECO:0000256" key="4">
    <source>
        <dbReference type="ARBA" id="ARBA00022771"/>
    </source>
</evidence>
<dbReference type="InterPro" id="IPR036388">
    <property type="entry name" value="WH-like_DNA-bd_sf"/>
</dbReference>
<dbReference type="CDD" id="cd13227">
    <property type="entry name" value="PH-GRAM-like_Vps36"/>
    <property type="match status" value="1"/>
</dbReference>
<dbReference type="InterPro" id="IPR040608">
    <property type="entry name" value="Snf8/Vps36"/>
</dbReference>
<gene>
    <name evidence="9" type="ORF">LANO_0G11474G</name>
</gene>
<dbReference type="PROSITE" id="PS51495">
    <property type="entry name" value="GLUE"/>
    <property type="match status" value="1"/>
</dbReference>
<dbReference type="Pfam" id="PF16988">
    <property type="entry name" value="Vps36-NZF-N"/>
    <property type="match status" value="1"/>
</dbReference>
<proteinExistence type="inferred from homology"/>
<organism evidence="9 10">
    <name type="scientific">Lachancea nothofagi CBS 11611</name>
    <dbReference type="NCBI Taxonomy" id="1266666"/>
    <lineage>
        <taxon>Eukaryota</taxon>
        <taxon>Fungi</taxon>
        <taxon>Dikarya</taxon>
        <taxon>Ascomycota</taxon>
        <taxon>Saccharomycotina</taxon>
        <taxon>Saccharomycetes</taxon>
        <taxon>Saccharomycetales</taxon>
        <taxon>Saccharomycetaceae</taxon>
        <taxon>Lachancea</taxon>
    </lineage>
</organism>
<dbReference type="GO" id="GO:0032266">
    <property type="term" value="F:phosphatidylinositol-3-phosphate binding"/>
    <property type="evidence" value="ECO:0007669"/>
    <property type="project" value="UniProtKB-UniRule"/>
</dbReference>
<dbReference type="SMART" id="SM00547">
    <property type="entry name" value="ZnF_RBZ"/>
    <property type="match status" value="2"/>
</dbReference>
<keyword evidence="3" id="KW-0479">Metal-binding</keyword>